<dbReference type="EMBL" id="SNYC01000003">
    <property type="protein sequence ID" value="TDQ11074.1"/>
    <property type="molecule type" value="Genomic_DNA"/>
</dbReference>
<dbReference type="Proteomes" id="UP000295620">
    <property type="component" value="Unassembled WGS sequence"/>
</dbReference>
<evidence type="ECO:0000313" key="5">
    <source>
        <dbReference type="Proteomes" id="UP000295620"/>
    </source>
</evidence>
<evidence type="ECO:0000259" key="3">
    <source>
        <dbReference type="PROSITE" id="PS50893"/>
    </source>
</evidence>
<feature type="domain" description="ABC transporter" evidence="3">
    <location>
        <begin position="1"/>
        <end position="218"/>
    </location>
</feature>
<protein>
    <submittedName>
        <fullName evidence="4">Molybdate transport system ATP-binding protein</fullName>
    </submittedName>
</protein>
<dbReference type="PANTHER" id="PTHR43158:SF2">
    <property type="entry name" value="SKFA PEPTIDE EXPORT ATP-BINDING PROTEIN SKFE"/>
    <property type="match status" value="1"/>
</dbReference>
<dbReference type="OrthoDB" id="9789994at2"/>
<keyword evidence="1" id="KW-0547">Nucleotide-binding</keyword>
<keyword evidence="2 4" id="KW-0067">ATP-binding</keyword>
<evidence type="ECO:0000256" key="1">
    <source>
        <dbReference type="ARBA" id="ARBA00022741"/>
    </source>
</evidence>
<feature type="domain" description="ABC transporter" evidence="3">
    <location>
        <begin position="229"/>
        <end position="461"/>
    </location>
</feature>
<dbReference type="SMART" id="SM00382">
    <property type="entry name" value="AAA"/>
    <property type="match status" value="2"/>
</dbReference>
<organism evidence="4 5">
    <name type="scientific">Pedobacter metabolipauper</name>
    <dbReference type="NCBI Taxonomy" id="425513"/>
    <lineage>
        <taxon>Bacteria</taxon>
        <taxon>Pseudomonadati</taxon>
        <taxon>Bacteroidota</taxon>
        <taxon>Sphingobacteriia</taxon>
        <taxon>Sphingobacteriales</taxon>
        <taxon>Sphingobacteriaceae</taxon>
        <taxon>Pedobacter</taxon>
    </lineage>
</organism>
<dbReference type="PANTHER" id="PTHR43158">
    <property type="entry name" value="SKFA PEPTIDE EXPORT ATP-BINDING PROTEIN SKFE"/>
    <property type="match status" value="1"/>
</dbReference>
<dbReference type="GO" id="GO:0016887">
    <property type="term" value="F:ATP hydrolysis activity"/>
    <property type="evidence" value="ECO:0007669"/>
    <property type="project" value="InterPro"/>
</dbReference>
<dbReference type="PROSITE" id="PS50893">
    <property type="entry name" value="ABC_TRANSPORTER_2"/>
    <property type="match status" value="2"/>
</dbReference>
<dbReference type="RefSeq" id="WP_133574180.1">
    <property type="nucleotide sequence ID" value="NZ_SNYC01000003.1"/>
</dbReference>
<dbReference type="InterPro" id="IPR003593">
    <property type="entry name" value="AAA+_ATPase"/>
</dbReference>
<evidence type="ECO:0000256" key="2">
    <source>
        <dbReference type="ARBA" id="ARBA00022840"/>
    </source>
</evidence>
<accession>A0A4R6SX33</accession>
<keyword evidence="5" id="KW-1185">Reference proteome</keyword>
<dbReference type="SUPFAM" id="SSF52540">
    <property type="entry name" value="P-loop containing nucleoside triphosphate hydrolases"/>
    <property type="match status" value="2"/>
</dbReference>
<reference evidence="4 5" key="1">
    <citation type="submission" date="2019-03" db="EMBL/GenBank/DDBJ databases">
        <title>Genomic Encyclopedia of Archaeal and Bacterial Type Strains, Phase II (KMG-II): from individual species to whole genera.</title>
        <authorList>
            <person name="Goeker M."/>
        </authorList>
    </citation>
    <scope>NUCLEOTIDE SEQUENCE [LARGE SCALE GENOMIC DNA]</scope>
    <source>
        <strain evidence="4 5">DSM 19035</strain>
    </source>
</reference>
<dbReference type="AlphaFoldDB" id="A0A4R6SX33"/>
<name>A0A4R6SX33_9SPHI</name>
<sequence>MLFEQNGLVVSKGEIWALTGPAGSGKTTLLKAIVAHIKTLNNLPVDVAVVSARHNFRNLSNTKDLYYQQRFNSMDAEDSETVEVYLSAVESKKKNGDWNLPKVITRLNLQHLKDKELIKLSNGETKRLLIASALLKNPDLLLLDNPLTGLDVQTRADFDVLLKEISDSGITIVLASSSTVLPAAISHVAILDQGIVVRSMPIHEFAADEYQPVQNNSIDEAELQSLLSVKSMDVYETIVGMENIHIQYGDKTILNAVDWQIKQGEHWALLGHNGAGKSTLLSLINGDNPQAYANKIVLFDKRRGTGESIWDIKKKIGFVSPEFFQYFDSSTSCLEVIESGFYDTLGLFRPSNPKLASVCKRWMAVLEIEGYAAKLFKNVPVSIQRLCLLARALVKNPPLLIFDEPCQGLDPQQAEHFKRLVDSICTYSNATLIYVSHYAHEIPDRVTRTLTLDMGNVVNNG</sequence>
<evidence type="ECO:0000313" key="4">
    <source>
        <dbReference type="EMBL" id="TDQ11074.1"/>
    </source>
</evidence>
<gene>
    <name evidence="4" type="ORF">ATK78_0188</name>
</gene>
<dbReference type="InterPro" id="IPR003439">
    <property type="entry name" value="ABC_transporter-like_ATP-bd"/>
</dbReference>
<dbReference type="Pfam" id="PF00005">
    <property type="entry name" value="ABC_tran"/>
    <property type="match status" value="2"/>
</dbReference>
<dbReference type="InterPro" id="IPR027417">
    <property type="entry name" value="P-loop_NTPase"/>
</dbReference>
<dbReference type="GO" id="GO:0005524">
    <property type="term" value="F:ATP binding"/>
    <property type="evidence" value="ECO:0007669"/>
    <property type="project" value="UniProtKB-KW"/>
</dbReference>
<dbReference type="Gene3D" id="3.40.50.300">
    <property type="entry name" value="P-loop containing nucleotide triphosphate hydrolases"/>
    <property type="match status" value="2"/>
</dbReference>
<comment type="caution">
    <text evidence="4">The sequence shown here is derived from an EMBL/GenBank/DDBJ whole genome shotgun (WGS) entry which is preliminary data.</text>
</comment>
<proteinExistence type="predicted"/>